<keyword evidence="3" id="KW-1185">Reference proteome</keyword>
<dbReference type="AlphaFoldDB" id="A0A926EHJ3"/>
<dbReference type="Proteomes" id="UP000655830">
    <property type="component" value="Unassembled WGS sequence"/>
</dbReference>
<dbReference type="SUPFAM" id="SSF55729">
    <property type="entry name" value="Acyl-CoA N-acyltransferases (Nat)"/>
    <property type="match status" value="1"/>
</dbReference>
<protein>
    <submittedName>
        <fullName evidence="2">GNAT family N-acetyltransferase</fullName>
    </submittedName>
</protein>
<proteinExistence type="predicted"/>
<sequence length="145" mass="16790">MEFKIMTREDLDKIVELYVGAFNGEPWYDKWTVETAKKRLGQMIGCEDSLGLIAYDNNKVVGMALGNKEYYYDAVHFHFKELCVDTAIKGKGIGSKLVDEMVRRVKVDGVTEIILWTLRCSEMLGFYEKQNFKVSDELIIMRRSL</sequence>
<dbReference type="Gene3D" id="3.40.630.30">
    <property type="match status" value="1"/>
</dbReference>
<dbReference type="CDD" id="cd04301">
    <property type="entry name" value="NAT_SF"/>
    <property type="match status" value="1"/>
</dbReference>
<reference evidence="2" key="1">
    <citation type="submission" date="2020-08" db="EMBL/GenBank/DDBJ databases">
        <title>Genome public.</title>
        <authorList>
            <person name="Liu C."/>
            <person name="Sun Q."/>
        </authorList>
    </citation>
    <scope>NUCLEOTIDE SEQUENCE</scope>
    <source>
        <strain evidence="2">NSJ-12</strain>
    </source>
</reference>
<dbReference type="InterPro" id="IPR016181">
    <property type="entry name" value="Acyl_CoA_acyltransferase"/>
</dbReference>
<organism evidence="2 3">
    <name type="scientific">Zhenhengia yiwuensis</name>
    <dbReference type="NCBI Taxonomy" id="2763666"/>
    <lineage>
        <taxon>Bacteria</taxon>
        <taxon>Bacillati</taxon>
        <taxon>Bacillota</taxon>
        <taxon>Clostridia</taxon>
        <taxon>Lachnospirales</taxon>
        <taxon>Lachnospiraceae</taxon>
        <taxon>Zhenhengia</taxon>
    </lineage>
</organism>
<dbReference type="Pfam" id="PF00583">
    <property type="entry name" value="Acetyltransf_1"/>
    <property type="match status" value="1"/>
</dbReference>
<feature type="domain" description="N-acetyltransferase" evidence="1">
    <location>
        <begin position="1"/>
        <end position="145"/>
    </location>
</feature>
<dbReference type="InterPro" id="IPR000182">
    <property type="entry name" value="GNAT_dom"/>
</dbReference>
<dbReference type="GO" id="GO:0016747">
    <property type="term" value="F:acyltransferase activity, transferring groups other than amino-acyl groups"/>
    <property type="evidence" value="ECO:0007669"/>
    <property type="project" value="InterPro"/>
</dbReference>
<dbReference type="EMBL" id="JACRSY010000004">
    <property type="protein sequence ID" value="MBC8578670.1"/>
    <property type="molecule type" value="Genomic_DNA"/>
</dbReference>
<dbReference type="RefSeq" id="WP_249331666.1">
    <property type="nucleotide sequence ID" value="NZ_JACRSY010000004.1"/>
</dbReference>
<name>A0A926EHJ3_9FIRM</name>
<evidence type="ECO:0000313" key="3">
    <source>
        <dbReference type="Proteomes" id="UP000655830"/>
    </source>
</evidence>
<comment type="caution">
    <text evidence="2">The sequence shown here is derived from an EMBL/GenBank/DDBJ whole genome shotgun (WGS) entry which is preliminary data.</text>
</comment>
<evidence type="ECO:0000259" key="1">
    <source>
        <dbReference type="PROSITE" id="PS51186"/>
    </source>
</evidence>
<evidence type="ECO:0000313" key="2">
    <source>
        <dbReference type="EMBL" id="MBC8578670.1"/>
    </source>
</evidence>
<dbReference type="PROSITE" id="PS51186">
    <property type="entry name" value="GNAT"/>
    <property type="match status" value="1"/>
</dbReference>
<gene>
    <name evidence="2" type="ORF">H8718_03890</name>
</gene>
<accession>A0A926EHJ3</accession>